<dbReference type="SUPFAM" id="SSF55729">
    <property type="entry name" value="Acyl-CoA N-acyltransferases (Nat)"/>
    <property type="match status" value="1"/>
</dbReference>
<dbReference type="eggNOG" id="COG0456">
    <property type="taxonomic scope" value="Bacteria"/>
</dbReference>
<dbReference type="Gene3D" id="3.40.630.30">
    <property type="match status" value="1"/>
</dbReference>
<keyword evidence="3" id="KW-1185">Reference proteome</keyword>
<dbReference type="OrthoDB" id="65897at2"/>
<reference evidence="2 3" key="1">
    <citation type="journal article" date="2015" name="Genome Announc.">
        <title>Expanding the biotechnology potential of lactobacilli through comparative genomics of 213 strains and associated genera.</title>
        <authorList>
            <person name="Sun Z."/>
            <person name="Harris H.M."/>
            <person name="McCann A."/>
            <person name="Guo C."/>
            <person name="Argimon S."/>
            <person name="Zhang W."/>
            <person name="Yang X."/>
            <person name="Jeffery I.B."/>
            <person name="Cooney J.C."/>
            <person name="Kagawa T.F."/>
            <person name="Liu W."/>
            <person name="Song Y."/>
            <person name="Salvetti E."/>
            <person name="Wrobel A."/>
            <person name="Rasinkangas P."/>
            <person name="Parkhill J."/>
            <person name="Rea M.C."/>
            <person name="O'Sullivan O."/>
            <person name="Ritari J."/>
            <person name="Douillard F.P."/>
            <person name="Paul Ross R."/>
            <person name="Yang R."/>
            <person name="Briner A.E."/>
            <person name="Felis G.E."/>
            <person name="de Vos W.M."/>
            <person name="Barrangou R."/>
            <person name="Klaenhammer T.R."/>
            <person name="Caufield P.W."/>
            <person name="Cui Y."/>
            <person name="Zhang H."/>
            <person name="O'Toole P.W."/>
        </authorList>
    </citation>
    <scope>NUCLEOTIDE SEQUENCE [LARGE SCALE GENOMIC DNA]</scope>
    <source>
        <strain evidence="2 3">DSM 21376</strain>
    </source>
</reference>
<dbReference type="Proteomes" id="UP000050961">
    <property type="component" value="Unassembled WGS sequence"/>
</dbReference>
<dbReference type="PATRIC" id="fig|1423806.3.peg.2251"/>
<dbReference type="CDD" id="cd04301">
    <property type="entry name" value="NAT_SF"/>
    <property type="match status" value="1"/>
</dbReference>
<gene>
    <name evidence="2" type="ORF">FD15_GL002203</name>
</gene>
<sequence length="152" mass="17615">MKLEKMSAADYEKYIVGTIKEYALEKEQAGAWNAKDALQLAEEEYQRLLPFGLETKENYFYTFNNEGKTIGYLWFAKSKSQAEDAFIYDFAIDPEFQNKGFGTQAMGKIFIEAHRLGFKNLSLHVFGSNQRAVHVYHKLGFITTDLTMRREL</sequence>
<evidence type="ECO:0000313" key="2">
    <source>
        <dbReference type="EMBL" id="KRN05639.1"/>
    </source>
</evidence>
<protein>
    <submittedName>
        <fullName evidence="2">Acetyltransferase</fullName>
    </submittedName>
</protein>
<dbReference type="AlphaFoldDB" id="A0A023CW35"/>
<feature type="domain" description="N-acetyltransferase" evidence="1">
    <location>
        <begin position="17"/>
        <end position="152"/>
    </location>
</feature>
<evidence type="ECO:0000313" key="3">
    <source>
        <dbReference type="Proteomes" id="UP000050961"/>
    </source>
</evidence>
<dbReference type="InterPro" id="IPR000182">
    <property type="entry name" value="GNAT_dom"/>
</dbReference>
<dbReference type="Pfam" id="PF00583">
    <property type="entry name" value="Acetyltransf_1"/>
    <property type="match status" value="1"/>
</dbReference>
<dbReference type="EMBL" id="AYZF01000017">
    <property type="protein sequence ID" value="KRN05639.1"/>
    <property type="molecule type" value="Genomic_DNA"/>
</dbReference>
<dbReference type="PROSITE" id="PS51186">
    <property type="entry name" value="GNAT"/>
    <property type="match status" value="1"/>
</dbReference>
<dbReference type="GO" id="GO:0016747">
    <property type="term" value="F:acyltransferase activity, transferring groups other than amino-acyl groups"/>
    <property type="evidence" value="ECO:0007669"/>
    <property type="project" value="InterPro"/>
</dbReference>
<keyword evidence="2" id="KW-0808">Transferase</keyword>
<dbReference type="PANTHER" id="PTHR43617">
    <property type="entry name" value="L-AMINO ACID N-ACETYLTRANSFERASE"/>
    <property type="match status" value="1"/>
</dbReference>
<dbReference type="RefSeq" id="WP_051993251.1">
    <property type="nucleotide sequence ID" value="NZ_AYZF01000017.1"/>
</dbReference>
<evidence type="ECO:0000259" key="1">
    <source>
        <dbReference type="PROSITE" id="PS51186"/>
    </source>
</evidence>
<dbReference type="STRING" id="1423806.FD15_GL002203"/>
<name>A0A023CW35_9LACO</name>
<comment type="caution">
    <text evidence="2">The sequence shown here is derived from an EMBL/GenBank/DDBJ whole genome shotgun (WGS) entry which is preliminary data.</text>
</comment>
<accession>A0A023CW35</accession>
<proteinExistence type="predicted"/>
<organism evidence="2 3">
    <name type="scientific">Liquorilactobacillus sucicola DSM 21376 = JCM 15457</name>
    <dbReference type="NCBI Taxonomy" id="1423806"/>
    <lineage>
        <taxon>Bacteria</taxon>
        <taxon>Bacillati</taxon>
        <taxon>Bacillota</taxon>
        <taxon>Bacilli</taxon>
        <taxon>Lactobacillales</taxon>
        <taxon>Lactobacillaceae</taxon>
        <taxon>Liquorilactobacillus</taxon>
    </lineage>
</organism>
<dbReference type="InterPro" id="IPR050276">
    <property type="entry name" value="MshD_Acetyltransferase"/>
</dbReference>
<dbReference type="InterPro" id="IPR016181">
    <property type="entry name" value="Acyl_CoA_acyltransferase"/>
</dbReference>